<proteinExistence type="predicted"/>
<dbReference type="GO" id="GO:0004674">
    <property type="term" value="F:protein serine/threonine kinase activity"/>
    <property type="evidence" value="ECO:0007669"/>
    <property type="project" value="UniProtKB-EC"/>
</dbReference>
<evidence type="ECO:0000313" key="3">
    <source>
        <dbReference type="Proteomes" id="UP000570517"/>
    </source>
</evidence>
<gene>
    <name evidence="2" type="ORF">HLY00_1538</name>
</gene>
<keyword evidence="3" id="KW-1185">Reference proteome</keyword>
<dbReference type="Gene3D" id="3.40.1000.70">
    <property type="entry name" value="PknH-like extracellular domain"/>
    <property type="match status" value="1"/>
</dbReference>
<protein>
    <submittedName>
        <fullName evidence="2">Putative serine/threonine-protein kinase pknH</fullName>
        <ecNumber evidence="2">2.7.11.1</ecNumber>
    </submittedName>
</protein>
<feature type="domain" description="PknH-like extracellular" evidence="1">
    <location>
        <begin position="59"/>
        <end position="240"/>
    </location>
</feature>
<dbReference type="InterPro" id="IPR038232">
    <property type="entry name" value="PknH-like_Extracell_sf"/>
</dbReference>
<dbReference type="InterPro" id="IPR026954">
    <property type="entry name" value="PknH-like_Extracell"/>
</dbReference>
<dbReference type="Pfam" id="PF14032">
    <property type="entry name" value="PknH_C"/>
    <property type="match status" value="1"/>
</dbReference>
<reference evidence="2 3" key="1">
    <citation type="submission" date="2020-05" db="EMBL/GenBank/DDBJ databases">
        <title>Draft genome sequence of Mycobacterium hippocampi DL, isolated from European seabass, Dicentrarchus labrax, reared in fish farms.</title>
        <authorList>
            <person name="Stathopoulou P."/>
            <person name="Asimakis E."/>
            <person name="Tzokas K."/>
            <person name="Batargias C."/>
            <person name="Tsiamis G."/>
        </authorList>
    </citation>
    <scope>NUCLEOTIDE SEQUENCE [LARGE SCALE GENOMIC DNA]</scope>
    <source>
        <strain evidence="2 3">DL</strain>
    </source>
</reference>
<evidence type="ECO:0000259" key="1">
    <source>
        <dbReference type="Pfam" id="PF14032"/>
    </source>
</evidence>
<dbReference type="AlphaFoldDB" id="A0A850PME7"/>
<dbReference type="EC" id="2.7.11.1" evidence="2"/>
<name>A0A850PME7_9MYCO</name>
<sequence length="245" mass="25482">MRDNALVTGAANSIHPIRWGRALGALIAAAALLSGCATTVEGTAVRGQGSGPLNVPPLEEADLDEVLITIGELNGIVGSTQMKVTSELDEMTDHSADVSDPDCLGAVYGAEEPVYAGTDWTAVRDQVAREPGEDNDHWVEQTAVLYPAASNAQDFFDTSTSTWQDCADSAIAVGDGDYLWALEGVEVGDSMITQMASQEGADGWACQHALSLVSNVTVEAWACGYSITDEAAEIATAMVDNAAAG</sequence>
<keyword evidence="2" id="KW-0808">Transferase</keyword>
<comment type="caution">
    <text evidence="2">The sequence shown here is derived from an EMBL/GenBank/DDBJ whole genome shotgun (WGS) entry which is preliminary data.</text>
</comment>
<dbReference type="Proteomes" id="UP000570517">
    <property type="component" value="Unassembled WGS sequence"/>
</dbReference>
<dbReference type="EMBL" id="JABFYL010000039">
    <property type="protein sequence ID" value="NVN51551.1"/>
    <property type="molecule type" value="Genomic_DNA"/>
</dbReference>
<keyword evidence="2" id="KW-0418">Kinase</keyword>
<accession>A0A850PME7</accession>
<evidence type="ECO:0000313" key="2">
    <source>
        <dbReference type="EMBL" id="NVN51551.1"/>
    </source>
</evidence>
<organism evidence="2 3">
    <name type="scientific">Mycolicibacterium hippocampi</name>
    <dbReference type="NCBI Taxonomy" id="659824"/>
    <lineage>
        <taxon>Bacteria</taxon>
        <taxon>Bacillati</taxon>
        <taxon>Actinomycetota</taxon>
        <taxon>Actinomycetes</taxon>
        <taxon>Mycobacteriales</taxon>
        <taxon>Mycobacteriaceae</taxon>
        <taxon>Mycolicibacterium</taxon>
    </lineage>
</organism>